<gene>
    <name evidence="9" type="ORF">EKO04_011526</name>
</gene>
<dbReference type="InterPro" id="IPR052337">
    <property type="entry name" value="SAT4-like"/>
</dbReference>
<keyword evidence="4 7" id="KW-0472">Membrane</keyword>
<dbReference type="OrthoDB" id="4329349at2759"/>
<evidence type="ECO:0000256" key="7">
    <source>
        <dbReference type="SAM" id="Phobius"/>
    </source>
</evidence>
<comment type="subcellular location">
    <subcellularLocation>
        <location evidence="1">Membrane</location>
        <topology evidence="1">Multi-pass membrane protein</topology>
    </subcellularLocation>
</comment>
<dbReference type="PANTHER" id="PTHR33048:SF47">
    <property type="entry name" value="INTEGRAL MEMBRANE PROTEIN-RELATED"/>
    <property type="match status" value="1"/>
</dbReference>
<protein>
    <recommendedName>
        <fullName evidence="8">Rhodopsin domain-containing protein</fullName>
    </recommendedName>
</protein>
<dbReference type="EMBL" id="RZGK01000023">
    <property type="protein sequence ID" value="KAF9690736.1"/>
    <property type="molecule type" value="Genomic_DNA"/>
</dbReference>
<reference evidence="9" key="1">
    <citation type="submission" date="2018-12" db="EMBL/GenBank/DDBJ databases">
        <authorList>
            <person name="Syme R.A."/>
            <person name="Farfan-Caceres L."/>
            <person name="Lichtenzveig J."/>
        </authorList>
    </citation>
    <scope>NUCLEOTIDE SEQUENCE</scope>
    <source>
        <strain evidence="9">Al4</strain>
    </source>
</reference>
<evidence type="ECO:0000256" key="2">
    <source>
        <dbReference type="ARBA" id="ARBA00022692"/>
    </source>
</evidence>
<dbReference type="Pfam" id="PF20684">
    <property type="entry name" value="Fung_rhodopsin"/>
    <property type="match status" value="1"/>
</dbReference>
<comment type="similarity">
    <text evidence="5">Belongs to the SAT4 family.</text>
</comment>
<evidence type="ECO:0000259" key="8">
    <source>
        <dbReference type="Pfam" id="PF20684"/>
    </source>
</evidence>
<comment type="caution">
    <text evidence="9">The sequence shown here is derived from an EMBL/GenBank/DDBJ whole genome shotgun (WGS) entry which is preliminary data.</text>
</comment>
<organism evidence="9 10">
    <name type="scientific">Ascochyta lentis</name>
    <dbReference type="NCBI Taxonomy" id="205686"/>
    <lineage>
        <taxon>Eukaryota</taxon>
        <taxon>Fungi</taxon>
        <taxon>Dikarya</taxon>
        <taxon>Ascomycota</taxon>
        <taxon>Pezizomycotina</taxon>
        <taxon>Dothideomycetes</taxon>
        <taxon>Pleosporomycetidae</taxon>
        <taxon>Pleosporales</taxon>
        <taxon>Pleosporineae</taxon>
        <taxon>Didymellaceae</taxon>
        <taxon>Ascochyta</taxon>
    </lineage>
</organism>
<keyword evidence="10" id="KW-1185">Reference proteome</keyword>
<feature type="transmembrane region" description="Helical" evidence="7">
    <location>
        <begin position="130"/>
        <end position="157"/>
    </location>
</feature>
<evidence type="ECO:0000313" key="10">
    <source>
        <dbReference type="Proteomes" id="UP000651452"/>
    </source>
</evidence>
<evidence type="ECO:0000256" key="5">
    <source>
        <dbReference type="ARBA" id="ARBA00038359"/>
    </source>
</evidence>
<feature type="transmembrane region" description="Helical" evidence="7">
    <location>
        <begin position="13"/>
        <end position="30"/>
    </location>
</feature>
<evidence type="ECO:0000256" key="6">
    <source>
        <dbReference type="SAM" id="MobiDB-lite"/>
    </source>
</evidence>
<evidence type="ECO:0000313" key="9">
    <source>
        <dbReference type="EMBL" id="KAF9690736.1"/>
    </source>
</evidence>
<accession>A0A8H7IT71</accession>
<feature type="transmembrane region" description="Helical" evidence="7">
    <location>
        <begin position="42"/>
        <end position="67"/>
    </location>
</feature>
<feature type="transmembrane region" description="Helical" evidence="7">
    <location>
        <begin position="100"/>
        <end position="118"/>
    </location>
</feature>
<keyword evidence="2 7" id="KW-0812">Transmembrane</keyword>
<feature type="compositionally biased region" description="Polar residues" evidence="6">
    <location>
        <begin position="390"/>
        <end position="399"/>
    </location>
</feature>
<feature type="domain" description="Rhodopsin" evidence="8">
    <location>
        <begin position="26"/>
        <end position="266"/>
    </location>
</feature>
<dbReference type="Proteomes" id="UP000651452">
    <property type="component" value="Unassembled WGS sequence"/>
</dbReference>
<sequence length="399" mass="44445">MAPARDNEFLPEIWTLYSLGALWIILRFAVRIRTAGVRGLRLDDAFALVALVASTFMCASTQIMYYAGTNTDFTAEEVAVFDQAKFDEVEQASKLFVGSWYANTVLVFSLKAVVIVLYRRIFFQRWQLLVLKATTVLCISGFCGVILVLTVSCAAFFRTWQAVPPPSARCTSSPETLITCSCINAVTDVLLLSIPVSLLWELKRPLLTRLCIFFILASGVFVLAAWQAHLALPTAAVLTVTRWGVREFSVAIIAVNAASLRPMFRKSFWMRRSPALMQQKRAQRIFASVKQERPHLDRDQDRNKTLMATSVDISVIDRNIWLELGGEEFFFDEPDYQMTVDNWLRCGAPGVASGSWDLEKGGPLDGEVVRTDSGFPKITGGSDEEGDVSRNGSPPTQNN</sequence>
<feature type="compositionally biased region" description="Basic and acidic residues" evidence="6">
    <location>
        <begin position="357"/>
        <end position="370"/>
    </location>
</feature>
<dbReference type="GO" id="GO:0016020">
    <property type="term" value="C:membrane"/>
    <property type="evidence" value="ECO:0007669"/>
    <property type="project" value="UniProtKB-SubCell"/>
</dbReference>
<evidence type="ECO:0000256" key="1">
    <source>
        <dbReference type="ARBA" id="ARBA00004141"/>
    </source>
</evidence>
<dbReference type="InterPro" id="IPR049326">
    <property type="entry name" value="Rhodopsin_dom_fungi"/>
</dbReference>
<keyword evidence="3 7" id="KW-1133">Transmembrane helix</keyword>
<reference evidence="9" key="2">
    <citation type="submission" date="2020-09" db="EMBL/GenBank/DDBJ databases">
        <title>Reference genome assembly for Australian Ascochyta lentis isolate Al4.</title>
        <authorList>
            <person name="Lee R.C."/>
            <person name="Farfan-Caceres L.M."/>
            <person name="Debler J.W."/>
            <person name="Williams A.H."/>
            <person name="Henares B.M."/>
        </authorList>
    </citation>
    <scope>NUCLEOTIDE SEQUENCE</scope>
    <source>
        <strain evidence="9">Al4</strain>
    </source>
</reference>
<name>A0A8H7IT71_9PLEO</name>
<dbReference type="AlphaFoldDB" id="A0A8H7IT71"/>
<feature type="transmembrane region" description="Helical" evidence="7">
    <location>
        <begin position="248"/>
        <end position="264"/>
    </location>
</feature>
<feature type="transmembrane region" description="Helical" evidence="7">
    <location>
        <begin position="207"/>
        <end position="228"/>
    </location>
</feature>
<dbReference type="PANTHER" id="PTHR33048">
    <property type="entry name" value="PTH11-LIKE INTEGRAL MEMBRANE PROTEIN (AFU_ORTHOLOGUE AFUA_5G11245)"/>
    <property type="match status" value="1"/>
</dbReference>
<evidence type="ECO:0000256" key="3">
    <source>
        <dbReference type="ARBA" id="ARBA00022989"/>
    </source>
</evidence>
<feature type="region of interest" description="Disordered" evidence="6">
    <location>
        <begin position="357"/>
        <end position="399"/>
    </location>
</feature>
<proteinExistence type="inferred from homology"/>
<feature type="transmembrane region" description="Helical" evidence="7">
    <location>
        <begin position="177"/>
        <end position="200"/>
    </location>
</feature>
<evidence type="ECO:0000256" key="4">
    <source>
        <dbReference type="ARBA" id="ARBA00023136"/>
    </source>
</evidence>